<name>A0A7X6HFT0_9MICC</name>
<keyword evidence="10" id="KW-1185">Reference proteome</keyword>
<dbReference type="PANTHER" id="PTHR30269">
    <property type="entry name" value="TRANSMEMBRANE PROTEIN YFCA"/>
    <property type="match status" value="1"/>
</dbReference>
<evidence type="ECO:0000256" key="6">
    <source>
        <dbReference type="ARBA" id="ARBA00022989"/>
    </source>
</evidence>
<proteinExistence type="inferred from homology"/>
<evidence type="ECO:0000256" key="3">
    <source>
        <dbReference type="ARBA" id="ARBA00022448"/>
    </source>
</evidence>
<comment type="caution">
    <text evidence="9">The sequence shown here is derived from an EMBL/GenBank/DDBJ whole genome shotgun (WGS) entry which is preliminary data.</text>
</comment>
<organism evidence="9 10">
    <name type="scientific">Arthrobacter mobilis</name>
    <dbReference type="NCBI Taxonomy" id="2724944"/>
    <lineage>
        <taxon>Bacteria</taxon>
        <taxon>Bacillati</taxon>
        <taxon>Actinomycetota</taxon>
        <taxon>Actinomycetes</taxon>
        <taxon>Micrococcales</taxon>
        <taxon>Micrococcaceae</taxon>
        <taxon>Arthrobacter</taxon>
    </lineage>
</organism>
<evidence type="ECO:0000256" key="5">
    <source>
        <dbReference type="ARBA" id="ARBA00022692"/>
    </source>
</evidence>
<comment type="similarity">
    <text evidence="2 8">Belongs to the 4-toluene sulfonate uptake permease (TSUP) (TC 2.A.102) family.</text>
</comment>
<feature type="transmembrane region" description="Helical" evidence="8">
    <location>
        <begin position="29"/>
        <end position="60"/>
    </location>
</feature>
<dbReference type="InterPro" id="IPR052017">
    <property type="entry name" value="TSUP"/>
</dbReference>
<evidence type="ECO:0000256" key="4">
    <source>
        <dbReference type="ARBA" id="ARBA00022475"/>
    </source>
</evidence>
<accession>A0A7X6HFT0</accession>
<comment type="subcellular location">
    <subcellularLocation>
        <location evidence="1 8">Cell membrane</location>
        <topology evidence="1 8">Multi-pass membrane protein</topology>
    </subcellularLocation>
</comment>
<dbReference type="InterPro" id="IPR002781">
    <property type="entry name" value="TM_pro_TauE-like"/>
</dbReference>
<evidence type="ECO:0000256" key="8">
    <source>
        <dbReference type="RuleBase" id="RU363041"/>
    </source>
</evidence>
<protein>
    <recommendedName>
        <fullName evidence="8">Probable membrane transporter protein</fullName>
    </recommendedName>
</protein>
<feature type="transmembrane region" description="Helical" evidence="8">
    <location>
        <begin position="137"/>
        <end position="156"/>
    </location>
</feature>
<keyword evidence="4 8" id="KW-1003">Cell membrane</keyword>
<feature type="transmembrane region" description="Helical" evidence="8">
    <location>
        <begin position="224"/>
        <end position="242"/>
    </location>
</feature>
<dbReference type="PANTHER" id="PTHR30269:SF37">
    <property type="entry name" value="MEMBRANE TRANSPORTER PROTEIN"/>
    <property type="match status" value="1"/>
</dbReference>
<dbReference type="Proteomes" id="UP000544090">
    <property type="component" value="Unassembled WGS sequence"/>
</dbReference>
<reference evidence="9 10" key="1">
    <citation type="submission" date="2020-04" db="EMBL/GenBank/DDBJ databases">
        <title>Arthrobacter sp. nov.</title>
        <authorList>
            <person name="Liu S."/>
        </authorList>
    </citation>
    <scope>NUCLEOTIDE SEQUENCE [LARGE SCALE GENOMIC DNA]</scope>
    <source>
        <strain evidence="9 10">E918</strain>
    </source>
</reference>
<sequence length="276" mass="28501">MTFGLLVVVLAAVFIGAVAQRIAGLGFALLISPFLVVILGAHGGVLMVNVCGLVSSLLVLFRVRRDVDWKMYGWLAVPAVFGSVPASFAAVYLPSAPLAVTVGAVVLAALTVSLLLQRTSVVVTGNASRALAGFASGVTNAVAGVGGPAVSVYALLSRWPQRPFAATLQPFFATIAVVTLTTKLALDPGRMPPFHAAAWVLIAAMIVAGIYAGEKLQRFIRDEHARFAVIVIAFLGAAAALVKGERKRPGPRPSGRGVWPGPPHAVRAVAPAGVVS</sequence>
<gene>
    <name evidence="9" type="ORF">HGG74_12845</name>
</gene>
<evidence type="ECO:0000256" key="1">
    <source>
        <dbReference type="ARBA" id="ARBA00004651"/>
    </source>
</evidence>
<evidence type="ECO:0000256" key="2">
    <source>
        <dbReference type="ARBA" id="ARBA00009142"/>
    </source>
</evidence>
<dbReference type="RefSeq" id="WP_168486910.1">
    <property type="nucleotide sequence ID" value="NZ_JAAZSQ010000012.1"/>
</dbReference>
<dbReference type="GO" id="GO:0005886">
    <property type="term" value="C:plasma membrane"/>
    <property type="evidence" value="ECO:0007669"/>
    <property type="project" value="UniProtKB-SubCell"/>
</dbReference>
<keyword evidence="7 8" id="KW-0472">Membrane</keyword>
<feature type="transmembrane region" description="Helical" evidence="8">
    <location>
        <begin position="193"/>
        <end position="212"/>
    </location>
</feature>
<evidence type="ECO:0000313" key="9">
    <source>
        <dbReference type="EMBL" id="NKX55409.1"/>
    </source>
</evidence>
<feature type="transmembrane region" description="Helical" evidence="8">
    <location>
        <begin position="98"/>
        <end position="116"/>
    </location>
</feature>
<keyword evidence="3" id="KW-0813">Transport</keyword>
<feature type="transmembrane region" description="Helical" evidence="8">
    <location>
        <begin position="72"/>
        <end position="92"/>
    </location>
</feature>
<keyword evidence="5 8" id="KW-0812">Transmembrane</keyword>
<dbReference type="EMBL" id="JAAZSQ010000012">
    <property type="protein sequence ID" value="NKX55409.1"/>
    <property type="molecule type" value="Genomic_DNA"/>
</dbReference>
<dbReference type="Pfam" id="PF01925">
    <property type="entry name" value="TauE"/>
    <property type="match status" value="1"/>
</dbReference>
<evidence type="ECO:0000313" key="10">
    <source>
        <dbReference type="Proteomes" id="UP000544090"/>
    </source>
</evidence>
<keyword evidence="6 8" id="KW-1133">Transmembrane helix</keyword>
<dbReference type="AlphaFoldDB" id="A0A7X6HFT0"/>
<evidence type="ECO:0000256" key="7">
    <source>
        <dbReference type="ARBA" id="ARBA00023136"/>
    </source>
</evidence>